<dbReference type="RefSeq" id="WP_221259412.1">
    <property type="nucleotide sequence ID" value="NZ_AP024749.1"/>
</dbReference>
<proteinExistence type="predicted"/>
<dbReference type="Pfam" id="PF10988">
    <property type="entry name" value="DUF2807"/>
    <property type="match status" value="1"/>
</dbReference>
<feature type="domain" description="Putative auto-transporter adhesin head GIN" evidence="2">
    <location>
        <begin position="25"/>
        <end position="205"/>
    </location>
</feature>
<sequence>MKKIVLTLLLVSSVAFSQVEKRLGDFIKVTTFDQIDLQLIKGTENKIIINGSGAKDVEVVNKNGELKIRMPFTKLLQGDNISATLYYTNLEAVEANEGSRIASNESIISHGFEIIIKEGAQIVLKEVEFSDLNVRLGNGSILEISGTARITDILVNSGAKYEAKDLTTLNTTITANAGGEAEIKALDFVDAKVRAGGNILIYGNPKQINEKIVAGGTIEQAK</sequence>
<evidence type="ECO:0000259" key="2">
    <source>
        <dbReference type="Pfam" id="PF10988"/>
    </source>
</evidence>
<evidence type="ECO:0000313" key="3">
    <source>
        <dbReference type="EMBL" id="BCY27808.1"/>
    </source>
</evidence>
<feature type="chain" id="PRO_5045122358" evidence="1">
    <location>
        <begin position="18"/>
        <end position="222"/>
    </location>
</feature>
<keyword evidence="4" id="KW-1185">Reference proteome</keyword>
<accession>A0ABN6HTB7</accession>
<dbReference type="InterPro" id="IPR021255">
    <property type="entry name" value="DUF2807"/>
</dbReference>
<dbReference type="Proteomes" id="UP000825258">
    <property type="component" value="Chromosome"/>
</dbReference>
<reference evidence="3 4" key="1">
    <citation type="submission" date="2021-06" db="EMBL/GenBank/DDBJ databases">
        <title>Whole genome sequences of Flavobacterium sp. KK2020170 and assembly.</title>
        <authorList>
            <person name="Kitahara K."/>
            <person name="Miyoshi S."/>
            <person name="Uesaka K."/>
        </authorList>
    </citation>
    <scope>NUCLEOTIDE SEQUENCE [LARGE SCALE GENOMIC DNA]</scope>
    <source>
        <strain evidence="3 4">KK2020170</strain>
    </source>
</reference>
<feature type="signal peptide" evidence="1">
    <location>
        <begin position="1"/>
        <end position="17"/>
    </location>
</feature>
<dbReference type="EMBL" id="AP024749">
    <property type="protein sequence ID" value="BCY27808.1"/>
    <property type="molecule type" value="Genomic_DNA"/>
</dbReference>
<gene>
    <name evidence="3" type="ORF">KK2020170_06760</name>
</gene>
<evidence type="ECO:0000256" key="1">
    <source>
        <dbReference type="SAM" id="SignalP"/>
    </source>
</evidence>
<dbReference type="Gene3D" id="2.160.20.120">
    <property type="match status" value="1"/>
</dbReference>
<name>A0ABN6HTB7_9FLAO</name>
<evidence type="ECO:0000313" key="4">
    <source>
        <dbReference type="Proteomes" id="UP000825258"/>
    </source>
</evidence>
<organism evidence="3 4">
    <name type="scientific">Flavobacterium okayamense</name>
    <dbReference type="NCBI Taxonomy" id="2830782"/>
    <lineage>
        <taxon>Bacteria</taxon>
        <taxon>Pseudomonadati</taxon>
        <taxon>Bacteroidota</taxon>
        <taxon>Flavobacteriia</taxon>
        <taxon>Flavobacteriales</taxon>
        <taxon>Flavobacteriaceae</taxon>
        <taxon>Flavobacterium</taxon>
    </lineage>
</organism>
<protein>
    <submittedName>
        <fullName evidence="3">DUF2807 domain-containing protein</fullName>
    </submittedName>
</protein>
<keyword evidence="1" id="KW-0732">Signal</keyword>